<reference evidence="2 3" key="1">
    <citation type="submission" date="2021-06" db="EMBL/GenBank/DDBJ databases">
        <title>Sphingomonas sp. XMGL2, whole genome shotgun sequencing project.</title>
        <authorList>
            <person name="Zhao G."/>
            <person name="Shen L."/>
        </authorList>
    </citation>
    <scope>NUCLEOTIDE SEQUENCE [LARGE SCALE GENOMIC DNA]</scope>
    <source>
        <strain evidence="2 3">XMGL2</strain>
    </source>
</reference>
<proteinExistence type="predicted"/>
<accession>A0ABS6BGN9</accession>
<gene>
    <name evidence="2" type="ORF">KOF26_06230</name>
</gene>
<dbReference type="EMBL" id="JAHKRT010000003">
    <property type="protein sequence ID" value="MBU3077462.1"/>
    <property type="molecule type" value="Genomic_DNA"/>
</dbReference>
<sequence>MAQLSGPAPDGIADVHLRPSRRRANPGTLILLAAVVAVALLGLLGGGRSPARTADSEAARLTIHAPATLRNGTIFEMRVRIEPKRPVDELVIALSPELWRDITINATTPEAEKEAFEDGMVRLTFGKAAPGEPVLIKFDGQINPALIGRNGGEIAVYDGKARLVALPVQMRVLP</sequence>
<keyword evidence="1" id="KW-1133">Transmembrane helix</keyword>
<feature type="transmembrane region" description="Helical" evidence="1">
    <location>
        <begin position="28"/>
        <end position="47"/>
    </location>
</feature>
<protein>
    <submittedName>
        <fullName evidence="2">Uncharacterized protein</fullName>
    </submittedName>
</protein>
<keyword evidence="3" id="KW-1185">Reference proteome</keyword>
<dbReference type="Proteomes" id="UP000776276">
    <property type="component" value="Unassembled WGS sequence"/>
</dbReference>
<evidence type="ECO:0000313" key="2">
    <source>
        <dbReference type="EMBL" id="MBU3077462.1"/>
    </source>
</evidence>
<keyword evidence="1" id="KW-0812">Transmembrane</keyword>
<evidence type="ECO:0000313" key="3">
    <source>
        <dbReference type="Proteomes" id="UP000776276"/>
    </source>
</evidence>
<dbReference type="RefSeq" id="WP_216321950.1">
    <property type="nucleotide sequence ID" value="NZ_JAHKRT010000003.1"/>
</dbReference>
<name>A0ABS6BGN9_9SPHN</name>
<keyword evidence="1" id="KW-0472">Membrane</keyword>
<organism evidence="2 3">
    <name type="scientific">Sphingomonas quercus</name>
    <dbReference type="NCBI Taxonomy" id="2842451"/>
    <lineage>
        <taxon>Bacteria</taxon>
        <taxon>Pseudomonadati</taxon>
        <taxon>Pseudomonadota</taxon>
        <taxon>Alphaproteobacteria</taxon>
        <taxon>Sphingomonadales</taxon>
        <taxon>Sphingomonadaceae</taxon>
        <taxon>Sphingomonas</taxon>
    </lineage>
</organism>
<comment type="caution">
    <text evidence="2">The sequence shown here is derived from an EMBL/GenBank/DDBJ whole genome shotgun (WGS) entry which is preliminary data.</text>
</comment>
<evidence type="ECO:0000256" key="1">
    <source>
        <dbReference type="SAM" id="Phobius"/>
    </source>
</evidence>